<organism evidence="3 4">
    <name type="scientific">Effrenium voratum</name>
    <dbReference type="NCBI Taxonomy" id="2562239"/>
    <lineage>
        <taxon>Eukaryota</taxon>
        <taxon>Sar</taxon>
        <taxon>Alveolata</taxon>
        <taxon>Dinophyceae</taxon>
        <taxon>Suessiales</taxon>
        <taxon>Symbiodiniaceae</taxon>
        <taxon>Effrenium</taxon>
    </lineage>
</organism>
<protein>
    <submittedName>
        <fullName evidence="3">Uncharacterized protein</fullName>
    </submittedName>
</protein>
<evidence type="ECO:0000256" key="1">
    <source>
        <dbReference type="SAM" id="Coils"/>
    </source>
</evidence>
<dbReference type="Proteomes" id="UP001178507">
    <property type="component" value="Unassembled WGS sequence"/>
</dbReference>
<keyword evidence="4" id="KW-1185">Reference proteome</keyword>
<feature type="region of interest" description="Disordered" evidence="2">
    <location>
        <begin position="240"/>
        <end position="281"/>
    </location>
</feature>
<reference evidence="3" key="1">
    <citation type="submission" date="2023-08" db="EMBL/GenBank/DDBJ databases">
        <authorList>
            <person name="Chen Y."/>
            <person name="Shah S."/>
            <person name="Dougan E. K."/>
            <person name="Thang M."/>
            <person name="Chan C."/>
        </authorList>
    </citation>
    <scope>NUCLEOTIDE SEQUENCE</scope>
</reference>
<proteinExistence type="predicted"/>
<feature type="compositionally biased region" description="Low complexity" evidence="2">
    <location>
        <begin position="240"/>
        <end position="252"/>
    </location>
</feature>
<dbReference type="AlphaFoldDB" id="A0AA36MUL9"/>
<comment type="caution">
    <text evidence="3">The sequence shown here is derived from an EMBL/GenBank/DDBJ whole genome shotgun (WGS) entry which is preliminary data.</text>
</comment>
<dbReference type="EMBL" id="CAUJNA010000757">
    <property type="protein sequence ID" value="CAJ1380894.1"/>
    <property type="molecule type" value="Genomic_DNA"/>
</dbReference>
<accession>A0AA36MUL9</accession>
<sequence length="304" mass="32448">MEEFARACAEALLGAGAAEERAASEAQAIVRCQTEAGRRQAQALEEKELRILALSEENAAQAFSVVQHEEEASRLRQWSYAYEATAKAEALTAQRCRSEMVTAVQELQRFHRMQQLQHDMRIQVPSRLEPILEGGSPASTEDADRELEANAGAVSLASTEADDSDQEDMKALVLRLQSELMEVEAERAKASAQRDEAREALAALQKEHTALAESRQFAAPSAPLAVPSAPLAVPGAPASALGALSGTLSPASPFRDGAGSTSSVPCSPLRRAAQAPTDPAGRLLQAKLQLNEAMAELRSLRSPG</sequence>
<keyword evidence="1" id="KW-0175">Coiled coil</keyword>
<evidence type="ECO:0000256" key="2">
    <source>
        <dbReference type="SAM" id="MobiDB-lite"/>
    </source>
</evidence>
<evidence type="ECO:0000313" key="3">
    <source>
        <dbReference type="EMBL" id="CAJ1380894.1"/>
    </source>
</evidence>
<evidence type="ECO:0000313" key="4">
    <source>
        <dbReference type="Proteomes" id="UP001178507"/>
    </source>
</evidence>
<feature type="coiled-coil region" evidence="1">
    <location>
        <begin position="166"/>
        <end position="214"/>
    </location>
</feature>
<gene>
    <name evidence="3" type="ORF">EVOR1521_LOCUS8726</name>
</gene>
<name>A0AA36MUL9_9DINO</name>